<protein>
    <submittedName>
        <fullName evidence="1">Uncharacterized protein</fullName>
    </submittedName>
</protein>
<dbReference type="Proteomes" id="UP000437068">
    <property type="component" value="Unassembled WGS sequence"/>
</dbReference>
<dbReference type="Proteomes" id="UP000441208">
    <property type="component" value="Unassembled WGS sequence"/>
</dbReference>
<sequence>MDNMLRIDFKNPSLDAKFNTTYRSNVSLISRSHRRASLRPRTVTVPSSTPT</sequence>
<dbReference type="EMBL" id="QXGE01003550">
    <property type="protein sequence ID" value="KAE9274510.1"/>
    <property type="molecule type" value="Genomic_DNA"/>
</dbReference>
<organism evidence="1 4">
    <name type="scientific">Phytophthora fragariae</name>
    <dbReference type="NCBI Taxonomy" id="53985"/>
    <lineage>
        <taxon>Eukaryota</taxon>
        <taxon>Sar</taxon>
        <taxon>Stramenopiles</taxon>
        <taxon>Oomycota</taxon>
        <taxon>Peronosporomycetes</taxon>
        <taxon>Peronosporales</taxon>
        <taxon>Peronosporaceae</taxon>
        <taxon>Phytophthora</taxon>
    </lineage>
</organism>
<evidence type="ECO:0000313" key="1">
    <source>
        <dbReference type="EMBL" id="KAE8921618.1"/>
    </source>
</evidence>
<evidence type="ECO:0000313" key="4">
    <source>
        <dbReference type="Proteomes" id="UP000429523"/>
    </source>
</evidence>
<accession>A0A6A3DV64</accession>
<reference evidence="4 5" key="1">
    <citation type="submission" date="2018-08" db="EMBL/GenBank/DDBJ databases">
        <title>Genomic investigation of the strawberry pathogen Phytophthora fragariae indicates pathogenicity is determined by transcriptional variation in three key races.</title>
        <authorList>
            <person name="Adams T.M."/>
            <person name="Armitage A.D."/>
            <person name="Sobczyk M.K."/>
            <person name="Bates H.J."/>
            <person name="Dunwell J.M."/>
            <person name="Nellist C.F."/>
            <person name="Harrison R.J."/>
        </authorList>
    </citation>
    <scope>NUCLEOTIDE SEQUENCE [LARGE SCALE GENOMIC DNA]</scope>
    <source>
        <strain evidence="3 5">A4</strain>
        <strain evidence="2 6">NOV-71</strain>
        <strain evidence="1 4">NOV-9</strain>
    </source>
</reference>
<dbReference type="EMBL" id="QXFZ01003431">
    <property type="protein sequence ID" value="KAE9069115.1"/>
    <property type="molecule type" value="Genomic_DNA"/>
</dbReference>
<proteinExistence type="predicted"/>
<dbReference type="Proteomes" id="UP000429523">
    <property type="component" value="Unassembled WGS sequence"/>
</dbReference>
<evidence type="ECO:0000313" key="5">
    <source>
        <dbReference type="Proteomes" id="UP000437068"/>
    </source>
</evidence>
<comment type="caution">
    <text evidence="1">The sequence shown here is derived from an EMBL/GenBank/DDBJ whole genome shotgun (WGS) entry which is preliminary data.</text>
</comment>
<name>A0A6A3DV64_9STRA</name>
<evidence type="ECO:0000313" key="2">
    <source>
        <dbReference type="EMBL" id="KAE9069115.1"/>
    </source>
</evidence>
<dbReference type="EMBL" id="QXGF01003412">
    <property type="protein sequence ID" value="KAE8921618.1"/>
    <property type="molecule type" value="Genomic_DNA"/>
</dbReference>
<evidence type="ECO:0000313" key="3">
    <source>
        <dbReference type="EMBL" id="KAE9274510.1"/>
    </source>
</evidence>
<gene>
    <name evidence="3" type="ORF">PF001_g27031</name>
    <name evidence="2" type="ORF">PF007_g27442</name>
    <name evidence="1" type="ORF">PF009_g28109</name>
</gene>
<dbReference type="AlphaFoldDB" id="A0A6A3DV64"/>
<evidence type="ECO:0000313" key="6">
    <source>
        <dbReference type="Proteomes" id="UP000441208"/>
    </source>
</evidence>